<dbReference type="Gene3D" id="2.60.120.10">
    <property type="entry name" value="Jelly Rolls"/>
    <property type="match status" value="1"/>
</dbReference>
<gene>
    <name evidence="2" type="ORF">SAMN05421664_1974</name>
</gene>
<organism evidence="2 3">
    <name type="scientific">Chryseobacterium soldanellicola</name>
    <dbReference type="NCBI Taxonomy" id="311333"/>
    <lineage>
        <taxon>Bacteria</taxon>
        <taxon>Pseudomonadati</taxon>
        <taxon>Bacteroidota</taxon>
        <taxon>Flavobacteriia</taxon>
        <taxon>Flavobacteriales</taxon>
        <taxon>Weeksellaceae</taxon>
        <taxon>Chryseobacterium group</taxon>
        <taxon>Chryseobacterium</taxon>
    </lineage>
</organism>
<evidence type="ECO:0000313" key="3">
    <source>
        <dbReference type="Proteomes" id="UP000199627"/>
    </source>
</evidence>
<dbReference type="EMBL" id="FNKL01000003">
    <property type="protein sequence ID" value="SDQ63938.1"/>
    <property type="molecule type" value="Genomic_DNA"/>
</dbReference>
<evidence type="ECO:0000313" key="2">
    <source>
        <dbReference type="EMBL" id="SDQ63938.1"/>
    </source>
</evidence>
<dbReference type="Proteomes" id="UP000199627">
    <property type="component" value="Unassembled WGS sequence"/>
</dbReference>
<keyword evidence="3" id="KW-1185">Reference proteome</keyword>
<dbReference type="InterPro" id="IPR000595">
    <property type="entry name" value="cNMP-bd_dom"/>
</dbReference>
<protein>
    <submittedName>
        <fullName evidence="2">cAMP-binding domain of CRP or a regulatory subunit of cAMP-dependent protein kinases</fullName>
    </submittedName>
</protein>
<accession>A0A1H1CII3</accession>
<name>A0A1H1CII3_9FLAO</name>
<keyword evidence="2" id="KW-0418">Kinase</keyword>
<dbReference type="SUPFAM" id="SSF51206">
    <property type="entry name" value="cAMP-binding domain-like"/>
    <property type="match status" value="1"/>
</dbReference>
<dbReference type="GO" id="GO:0016301">
    <property type="term" value="F:kinase activity"/>
    <property type="evidence" value="ECO:0007669"/>
    <property type="project" value="UniProtKB-KW"/>
</dbReference>
<sequence length="192" mass="22488">MHTTLISYIKAHASSPLTDKEIAILQEIFIPRKYLKGQFLLQNGDVCKNYAFICKGATHKFAVNEKGIENIVALSIENWWVGDRDSYFREIPTIYNIQAYENCDTLLFSKKDYPRLQEIPAFVEMRLKLDENHAIANERNKLLLIGYSAEKRYENFLKMHPDLVKRFPLWIIASYLGITKETLSRIRRQTNI</sequence>
<dbReference type="InterPro" id="IPR014710">
    <property type="entry name" value="RmlC-like_jellyroll"/>
</dbReference>
<dbReference type="STRING" id="311333.SAMN05421664_1974"/>
<dbReference type="RefSeq" id="WP_089755582.1">
    <property type="nucleotide sequence ID" value="NZ_FNKL01000003.1"/>
</dbReference>
<feature type="domain" description="Cyclic nucleotide-binding" evidence="1">
    <location>
        <begin position="13"/>
        <end position="116"/>
    </location>
</feature>
<evidence type="ECO:0000259" key="1">
    <source>
        <dbReference type="PROSITE" id="PS50042"/>
    </source>
</evidence>
<keyword evidence="2" id="KW-0808">Transferase</keyword>
<proteinExistence type="predicted"/>
<reference evidence="3" key="1">
    <citation type="submission" date="2016-10" db="EMBL/GenBank/DDBJ databases">
        <authorList>
            <person name="Varghese N."/>
            <person name="Submissions S."/>
        </authorList>
    </citation>
    <scope>NUCLEOTIDE SEQUENCE [LARGE SCALE GENOMIC DNA]</scope>
    <source>
        <strain evidence="3">DSM 17072</strain>
    </source>
</reference>
<dbReference type="AlphaFoldDB" id="A0A1H1CII3"/>
<dbReference type="PROSITE" id="PS50042">
    <property type="entry name" value="CNMP_BINDING_3"/>
    <property type="match status" value="1"/>
</dbReference>
<dbReference type="Pfam" id="PF00027">
    <property type="entry name" value="cNMP_binding"/>
    <property type="match status" value="1"/>
</dbReference>
<dbReference type="InterPro" id="IPR018490">
    <property type="entry name" value="cNMP-bd_dom_sf"/>
</dbReference>
<dbReference type="OrthoDB" id="1092431at2"/>